<keyword evidence="5 12" id="KW-0762">Sugar transport</keyword>
<evidence type="ECO:0000313" key="14">
    <source>
        <dbReference type="Proteomes" id="UP001210211"/>
    </source>
</evidence>
<accession>A0AAD6EST5</accession>
<evidence type="ECO:0000313" key="13">
    <source>
        <dbReference type="EMBL" id="KAJ3699928.1"/>
    </source>
</evidence>
<feature type="transmembrane region" description="Helical" evidence="12">
    <location>
        <begin position="192"/>
        <end position="213"/>
    </location>
</feature>
<comment type="similarity">
    <text evidence="2 12">Belongs to the SWEET sugar transporter family.</text>
</comment>
<dbReference type="AlphaFoldDB" id="A0AAD6EST5"/>
<dbReference type="GO" id="GO:0005886">
    <property type="term" value="C:plasma membrane"/>
    <property type="evidence" value="ECO:0007669"/>
    <property type="project" value="UniProtKB-SubCell"/>
</dbReference>
<evidence type="ECO:0000256" key="8">
    <source>
        <dbReference type="ARBA" id="ARBA00022989"/>
    </source>
</evidence>
<name>A0AAD6EST5_9POAL</name>
<dbReference type="EMBL" id="JAMRDG010000001">
    <property type="protein sequence ID" value="KAJ3699928.1"/>
    <property type="molecule type" value="Genomic_DNA"/>
</dbReference>
<dbReference type="FunFam" id="1.20.1280.290:FF:000001">
    <property type="entry name" value="Bidirectional sugar transporter SWEET"/>
    <property type="match status" value="1"/>
</dbReference>
<keyword evidence="7" id="KW-0677">Repeat</keyword>
<dbReference type="PANTHER" id="PTHR10791">
    <property type="entry name" value="RAG1-ACTIVATING PROTEIN 1"/>
    <property type="match status" value="1"/>
</dbReference>
<keyword evidence="6 12" id="KW-0812">Transmembrane</keyword>
<feature type="transmembrane region" description="Helical" evidence="12">
    <location>
        <begin position="12"/>
        <end position="36"/>
    </location>
</feature>
<evidence type="ECO:0000256" key="10">
    <source>
        <dbReference type="ARBA" id="ARBA00037238"/>
    </source>
</evidence>
<comment type="subcellular location">
    <subcellularLocation>
        <location evidence="1 12">Cell membrane</location>
        <topology evidence="1 12">Multi-pass membrane protein</topology>
    </subcellularLocation>
</comment>
<dbReference type="Pfam" id="PF03083">
    <property type="entry name" value="MtN3_slv"/>
    <property type="match status" value="2"/>
</dbReference>
<protein>
    <recommendedName>
        <fullName evidence="12">Bidirectional sugar transporter SWEET</fullName>
    </recommendedName>
</protein>
<gene>
    <name evidence="13" type="ORF">LUZ61_003633</name>
</gene>
<dbReference type="Gene3D" id="1.20.1280.290">
    <property type="match status" value="2"/>
</dbReference>
<evidence type="ECO:0000256" key="9">
    <source>
        <dbReference type="ARBA" id="ARBA00023136"/>
    </source>
</evidence>
<feature type="transmembrane region" description="Helical" evidence="12">
    <location>
        <begin position="131"/>
        <end position="152"/>
    </location>
</feature>
<keyword evidence="3 12" id="KW-0813">Transport</keyword>
<evidence type="ECO:0000256" key="3">
    <source>
        <dbReference type="ARBA" id="ARBA00022448"/>
    </source>
</evidence>
<evidence type="ECO:0000256" key="1">
    <source>
        <dbReference type="ARBA" id="ARBA00004651"/>
    </source>
</evidence>
<reference evidence="13 14" key="1">
    <citation type="journal article" date="2022" name="Cell">
        <title>Repeat-based holocentromeres influence genome architecture and karyotype evolution.</title>
        <authorList>
            <person name="Hofstatter P.G."/>
            <person name="Thangavel G."/>
            <person name="Lux T."/>
            <person name="Neumann P."/>
            <person name="Vondrak T."/>
            <person name="Novak P."/>
            <person name="Zhang M."/>
            <person name="Costa L."/>
            <person name="Castellani M."/>
            <person name="Scott A."/>
            <person name="Toegelov H."/>
            <person name="Fuchs J."/>
            <person name="Mata-Sucre Y."/>
            <person name="Dias Y."/>
            <person name="Vanzela A.L.L."/>
            <person name="Huettel B."/>
            <person name="Almeida C.C.S."/>
            <person name="Simkova H."/>
            <person name="Souza G."/>
            <person name="Pedrosa-Harand A."/>
            <person name="Macas J."/>
            <person name="Mayer K.F.X."/>
            <person name="Houben A."/>
            <person name="Marques A."/>
        </authorList>
    </citation>
    <scope>NUCLEOTIDE SEQUENCE [LARGE SCALE GENOMIC DNA]</scope>
    <source>
        <strain evidence="13">RhyTen1mFocal</strain>
    </source>
</reference>
<dbReference type="PANTHER" id="PTHR10791:SF222">
    <property type="entry name" value="BIDIRECTIONAL SUGAR TRANSPORTER SWEET15"/>
    <property type="match status" value="1"/>
</dbReference>
<keyword evidence="4" id="KW-1003">Cell membrane</keyword>
<dbReference type="InterPro" id="IPR004316">
    <property type="entry name" value="SWEET_rpt"/>
</dbReference>
<feature type="transmembrane region" description="Helical" evidence="12">
    <location>
        <begin position="48"/>
        <end position="65"/>
    </location>
</feature>
<feature type="transmembrane region" description="Helical" evidence="12">
    <location>
        <begin position="71"/>
        <end position="93"/>
    </location>
</feature>
<evidence type="ECO:0000256" key="5">
    <source>
        <dbReference type="ARBA" id="ARBA00022597"/>
    </source>
</evidence>
<evidence type="ECO:0000256" key="4">
    <source>
        <dbReference type="ARBA" id="ARBA00022475"/>
    </source>
</evidence>
<comment type="caution">
    <text evidence="13">The sequence shown here is derived from an EMBL/GenBank/DDBJ whole genome shotgun (WGS) entry which is preliminary data.</text>
</comment>
<organism evidence="13 14">
    <name type="scientific">Rhynchospora tenuis</name>
    <dbReference type="NCBI Taxonomy" id="198213"/>
    <lineage>
        <taxon>Eukaryota</taxon>
        <taxon>Viridiplantae</taxon>
        <taxon>Streptophyta</taxon>
        <taxon>Embryophyta</taxon>
        <taxon>Tracheophyta</taxon>
        <taxon>Spermatophyta</taxon>
        <taxon>Magnoliopsida</taxon>
        <taxon>Liliopsida</taxon>
        <taxon>Poales</taxon>
        <taxon>Cyperaceae</taxon>
        <taxon>Cyperoideae</taxon>
        <taxon>Rhynchosporeae</taxon>
        <taxon>Rhynchospora</taxon>
    </lineage>
</organism>
<keyword evidence="8 12" id="KW-1133">Transmembrane helix</keyword>
<evidence type="ECO:0000256" key="11">
    <source>
        <dbReference type="ARBA" id="ARBA00038715"/>
    </source>
</evidence>
<keyword evidence="14" id="KW-1185">Reference proteome</keyword>
<dbReference type="InterPro" id="IPR047664">
    <property type="entry name" value="SWEET"/>
</dbReference>
<evidence type="ECO:0000256" key="7">
    <source>
        <dbReference type="ARBA" id="ARBA00022737"/>
    </source>
</evidence>
<evidence type="ECO:0000256" key="2">
    <source>
        <dbReference type="ARBA" id="ARBA00007809"/>
    </source>
</evidence>
<comment type="subunit">
    <text evidence="11">Forms homooligomers and/or heterooligomers.</text>
</comment>
<feature type="transmembrane region" description="Helical" evidence="12">
    <location>
        <begin position="105"/>
        <end position="125"/>
    </location>
</feature>
<dbReference type="FunFam" id="1.20.1280.290:FF:000003">
    <property type="entry name" value="Bidirectional sugar transporter SWEET"/>
    <property type="match status" value="1"/>
</dbReference>
<sequence>MLVIRIEHPLAFGFGLLGNILSFMVFLAPLPTFYRVYKKKSTESFHSLPYIVALFSAMLWLYYAILTRDVLLLTINGTACVFESIYLAIFIVYAPRDALVFALKLISMLNILLYGCLVVCTLMFLKERKRIEIMGSVCASLAVCVFVAPLSVIKRVIRTKSVEYMPFSLSLFLTLSAIAWFCYGLLRKDTFVAVPNVIGFIFGMVQMVLYFIYKTPRNGESTSQVVDIEKYQTTNGSTVVEIETTNDSVEADKKPGVSKA</sequence>
<comment type="function">
    <text evidence="12">Mediates both low-affinity uptake and efflux of sugar across the membrane.</text>
</comment>
<dbReference type="GO" id="GO:0051119">
    <property type="term" value="F:sugar transmembrane transporter activity"/>
    <property type="evidence" value="ECO:0007669"/>
    <property type="project" value="InterPro"/>
</dbReference>
<evidence type="ECO:0000256" key="6">
    <source>
        <dbReference type="ARBA" id="ARBA00022692"/>
    </source>
</evidence>
<keyword evidence="9 12" id="KW-0472">Membrane</keyword>
<evidence type="ECO:0000256" key="12">
    <source>
        <dbReference type="RuleBase" id="RU910715"/>
    </source>
</evidence>
<feature type="transmembrane region" description="Helical" evidence="12">
    <location>
        <begin position="164"/>
        <end position="186"/>
    </location>
</feature>
<comment type="function">
    <text evidence="10">Mediates both low-affinity uptake and efflux of sugar across the plasma membrane.</text>
</comment>
<proteinExistence type="inferred from homology"/>
<dbReference type="Proteomes" id="UP001210211">
    <property type="component" value="Unassembled WGS sequence"/>
</dbReference>